<comment type="caution">
    <text evidence="1">The sequence shown here is derived from an EMBL/GenBank/DDBJ whole genome shotgun (WGS) entry which is preliminary data.</text>
</comment>
<name>A0ABQ9K8B9_9CUCU</name>
<reference evidence="1" key="1">
    <citation type="journal article" date="2023" name="Insect Mol. Biol.">
        <title>Genome sequencing provides insights into the evolution of gene families encoding plant cell wall-degrading enzymes in longhorned beetles.</title>
        <authorList>
            <person name="Shin N.R."/>
            <person name="Okamura Y."/>
            <person name="Kirsch R."/>
            <person name="Pauchet Y."/>
        </authorList>
    </citation>
    <scope>NUCLEOTIDE SEQUENCE</scope>
    <source>
        <strain evidence="1">MMC_N1</strain>
    </source>
</reference>
<organism evidence="1 2">
    <name type="scientific">Molorchus minor</name>
    <dbReference type="NCBI Taxonomy" id="1323400"/>
    <lineage>
        <taxon>Eukaryota</taxon>
        <taxon>Metazoa</taxon>
        <taxon>Ecdysozoa</taxon>
        <taxon>Arthropoda</taxon>
        <taxon>Hexapoda</taxon>
        <taxon>Insecta</taxon>
        <taxon>Pterygota</taxon>
        <taxon>Neoptera</taxon>
        <taxon>Endopterygota</taxon>
        <taxon>Coleoptera</taxon>
        <taxon>Polyphaga</taxon>
        <taxon>Cucujiformia</taxon>
        <taxon>Chrysomeloidea</taxon>
        <taxon>Cerambycidae</taxon>
        <taxon>Lamiinae</taxon>
        <taxon>Monochamini</taxon>
        <taxon>Molorchus</taxon>
    </lineage>
</organism>
<accession>A0ABQ9K8B9</accession>
<proteinExistence type="predicted"/>
<evidence type="ECO:0000313" key="1">
    <source>
        <dbReference type="EMBL" id="KAJ8985777.1"/>
    </source>
</evidence>
<dbReference type="EMBL" id="JAPWTJ010000009">
    <property type="protein sequence ID" value="KAJ8985777.1"/>
    <property type="molecule type" value="Genomic_DNA"/>
</dbReference>
<gene>
    <name evidence="1" type="ORF">NQ317_014430</name>
</gene>
<dbReference type="Proteomes" id="UP001162164">
    <property type="component" value="Unassembled WGS sequence"/>
</dbReference>
<sequence length="82" mass="9330">MIIEKSQKTSTNQTTKFQQLQQRFGHVEVNNKDMPLMKDINSIGDNISTEQDCHFTPVVCRPNAKISTDTFVKRVGFKNASL</sequence>
<keyword evidence="2" id="KW-1185">Reference proteome</keyword>
<evidence type="ECO:0000313" key="2">
    <source>
        <dbReference type="Proteomes" id="UP001162164"/>
    </source>
</evidence>
<protein>
    <submittedName>
        <fullName evidence="1">Uncharacterized protein</fullName>
    </submittedName>
</protein>